<evidence type="ECO:0000256" key="1">
    <source>
        <dbReference type="SAM" id="MobiDB-lite"/>
    </source>
</evidence>
<dbReference type="AlphaFoldDB" id="A0A7S4D1X3"/>
<proteinExistence type="predicted"/>
<name>A0A7S4D1X3_9EUGL</name>
<reference evidence="2" key="1">
    <citation type="submission" date="2021-01" db="EMBL/GenBank/DDBJ databases">
        <authorList>
            <person name="Corre E."/>
            <person name="Pelletier E."/>
            <person name="Niang G."/>
            <person name="Scheremetjew M."/>
            <person name="Finn R."/>
            <person name="Kale V."/>
            <person name="Holt S."/>
            <person name="Cochrane G."/>
            <person name="Meng A."/>
            <person name="Brown T."/>
            <person name="Cohen L."/>
        </authorList>
    </citation>
    <scope>NUCLEOTIDE SEQUENCE</scope>
    <source>
        <strain evidence="2">CCMP1594</strain>
    </source>
</reference>
<dbReference type="EMBL" id="HBJA01070342">
    <property type="protein sequence ID" value="CAE0813566.1"/>
    <property type="molecule type" value="Transcribed_RNA"/>
</dbReference>
<gene>
    <name evidence="2" type="ORF">EGYM00163_LOCUS24717</name>
</gene>
<sequence>MSTVPGCRYQAMMLTPKEKQRSPSQAAQVVSQVVHNCKRKLRKWQRQSFLKRNKVSKVVVHEEHTVHYYCPQFPVTHRYGNLPIKEFTPRFDSFKPPEQAESSTHDGNTDDACVSPEVPTSRRTLPDIPDSTKSPSPHDRSKCTVPDPEDGARRMDLLLENLNTPDLIVQRGVPLVSSFEAPTSPQLPERISKTVQSPAFSRNDQDVVRWYDAVEGLRSPLSTLPCHCH</sequence>
<organism evidence="2">
    <name type="scientific">Eutreptiella gymnastica</name>
    <dbReference type="NCBI Taxonomy" id="73025"/>
    <lineage>
        <taxon>Eukaryota</taxon>
        <taxon>Discoba</taxon>
        <taxon>Euglenozoa</taxon>
        <taxon>Euglenida</taxon>
        <taxon>Spirocuta</taxon>
        <taxon>Euglenophyceae</taxon>
        <taxon>Eutreptiales</taxon>
        <taxon>Eutreptiaceae</taxon>
        <taxon>Eutreptiella</taxon>
    </lineage>
</organism>
<accession>A0A7S4D1X3</accession>
<feature type="region of interest" description="Disordered" evidence="1">
    <location>
        <begin position="90"/>
        <end position="151"/>
    </location>
</feature>
<evidence type="ECO:0000313" key="2">
    <source>
        <dbReference type="EMBL" id="CAE0813566.1"/>
    </source>
</evidence>
<protein>
    <submittedName>
        <fullName evidence="2">Uncharacterized protein</fullName>
    </submittedName>
</protein>